<evidence type="ECO:0000313" key="10">
    <source>
        <dbReference type="Proteomes" id="UP000266292"/>
    </source>
</evidence>
<dbReference type="SUPFAM" id="SSF47384">
    <property type="entry name" value="Homodimeric domain of signal transducing histidine kinase"/>
    <property type="match status" value="1"/>
</dbReference>
<organism evidence="9 10">
    <name type="scientific">Pontibacter actiniarum</name>
    <dbReference type="NCBI Taxonomy" id="323450"/>
    <lineage>
        <taxon>Bacteria</taxon>
        <taxon>Pseudomonadati</taxon>
        <taxon>Bacteroidota</taxon>
        <taxon>Cytophagia</taxon>
        <taxon>Cytophagales</taxon>
        <taxon>Hymenobacteraceae</taxon>
        <taxon>Pontibacter</taxon>
    </lineage>
</organism>
<dbReference type="InterPro" id="IPR036890">
    <property type="entry name" value="HATPase_C_sf"/>
</dbReference>
<feature type="domain" description="PAS" evidence="7">
    <location>
        <begin position="130"/>
        <end position="200"/>
    </location>
</feature>
<dbReference type="SMART" id="SM00091">
    <property type="entry name" value="PAS"/>
    <property type="match status" value="4"/>
</dbReference>
<dbReference type="Gene3D" id="1.10.287.130">
    <property type="match status" value="1"/>
</dbReference>
<dbReference type="InterPro" id="IPR001610">
    <property type="entry name" value="PAC"/>
</dbReference>
<dbReference type="PRINTS" id="PR00344">
    <property type="entry name" value="BCTRLSENSOR"/>
</dbReference>
<accession>A0A1X9YRW1</accession>
<dbReference type="KEGG" id="pact:CA264_09055"/>
<evidence type="ECO:0000256" key="3">
    <source>
        <dbReference type="ARBA" id="ARBA00022553"/>
    </source>
</evidence>
<feature type="domain" description="Histidine kinase" evidence="6">
    <location>
        <begin position="512"/>
        <end position="727"/>
    </location>
</feature>
<evidence type="ECO:0000256" key="4">
    <source>
        <dbReference type="ARBA" id="ARBA00022679"/>
    </source>
</evidence>
<dbReference type="InterPro" id="IPR052162">
    <property type="entry name" value="Sensor_kinase/Photoreceptor"/>
</dbReference>
<dbReference type="Gene3D" id="3.30.565.10">
    <property type="entry name" value="Histidine kinase-like ATPase, C-terminal domain"/>
    <property type="match status" value="1"/>
</dbReference>
<feature type="domain" description="PAS" evidence="7">
    <location>
        <begin position="254"/>
        <end position="305"/>
    </location>
</feature>
<dbReference type="Pfam" id="PF08448">
    <property type="entry name" value="PAS_4"/>
    <property type="match status" value="1"/>
</dbReference>
<dbReference type="InterPro" id="IPR000014">
    <property type="entry name" value="PAS"/>
</dbReference>
<dbReference type="PANTHER" id="PTHR43304:SF1">
    <property type="entry name" value="PAC DOMAIN-CONTAINING PROTEIN"/>
    <property type="match status" value="1"/>
</dbReference>
<dbReference type="EC" id="2.7.13.3" evidence="2"/>
<dbReference type="InterPro" id="IPR035965">
    <property type="entry name" value="PAS-like_dom_sf"/>
</dbReference>
<dbReference type="Pfam" id="PF00512">
    <property type="entry name" value="HisKA"/>
    <property type="match status" value="1"/>
</dbReference>
<evidence type="ECO:0000256" key="2">
    <source>
        <dbReference type="ARBA" id="ARBA00012438"/>
    </source>
</evidence>
<feature type="domain" description="PAS" evidence="7">
    <location>
        <begin position="5"/>
        <end position="75"/>
    </location>
</feature>
<dbReference type="SUPFAM" id="SSF55785">
    <property type="entry name" value="PYP-like sensor domain (PAS domain)"/>
    <property type="match status" value="4"/>
</dbReference>
<gene>
    <name evidence="9" type="ORF">CA264_09055</name>
</gene>
<dbReference type="Pfam" id="PF08447">
    <property type="entry name" value="PAS_3"/>
    <property type="match status" value="2"/>
</dbReference>
<dbReference type="InterPro" id="IPR013656">
    <property type="entry name" value="PAS_4"/>
</dbReference>
<keyword evidence="3" id="KW-0597">Phosphoprotein</keyword>
<feature type="domain" description="PAS" evidence="7">
    <location>
        <begin position="368"/>
        <end position="413"/>
    </location>
</feature>
<sequence>MQRHSLEFYRSIVGNSMDLVSVIDAEGKFLFVGESVKTVLGYEVEELEGASAYSFIHPDDLPDVLATMAELLTSGKGKSALFRHKSRDKGWRWIECNATNMLENEHVQGIMTSSRDVTEARQLLYEKEYHQAYYESLFFEHPHAVFTLHTSGKFRQVNQHMETITGYSEHEALTISYSAMVHPDSLAAANEAFQKVLAGKALTVEICILTRAGEEKDITVSLMPVYFAGQLQGVQGIAKDITEANKAKRLIQEQAQQLNTILESITEPFYVLDSHWRFTFVSAAFASFMNRSREELTGQVIWELFPKGVSTRFYQVCQEVSRQKTAVHFEETFRTPYPCTLYFTLYPNKDGISVHFVDITQQKRTEREIEKLSFVASKTINGVVIMDPECRIEWVNDGFCRLTGYSREEVLGRVPSDFLQGTDTDPEVAKRIRSKYSSLQPFSEEVLNYKKCGEKLWFYIDVTPIFDQFGNLANYIALETDITEKKEAEVRLLKLADDLYKQNRDLQQFTYIISHNLRAPVANALGLAQLVQRLPKDAEPYDTALEKLHASVQELDAVIKDVNNVLSIRDSGRVSPRETVYLQEVCEEVLEQFAGELEHHHAQVNVAIDPAYWLSSIRAYLHNILHNLISNALKYKAEERTLELTIKAEQDARGYVLTVIDNGTGLEEHVVQHQLFQLYKRFHPNTHGKGIGLFLVKTQVEALGGKIKVESAPNQGTTFTIYLGAKNVQ</sequence>
<dbReference type="Pfam" id="PF02518">
    <property type="entry name" value="HATPase_c"/>
    <property type="match status" value="1"/>
</dbReference>
<dbReference type="Pfam" id="PF13426">
    <property type="entry name" value="PAS_9"/>
    <property type="match status" value="1"/>
</dbReference>
<dbReference type="InterPro" id="IPR013655">
    <property type="entry name" value="PAS_fold_3"/>
</dbReference>
<dbReference type="PROSITE" id="PS50109">
    <property type="entry name" value="HIS_KIN"/>
    <property type="match status" value="1"/>
</dbReference>
<dbReference type="SMART" id="SM00387">
    <property type="entry name" value="HATPase_c"/>
    <property type="match status" value="1"/>
</dbReference>
<dbReference type="GO" id="GO:0000155">
    <property type="term" value="F:phosphorelay sensor kinase activity"/>
    <property type="evidence" value="ECO:0007669"/>
    <property type="project" value="InterPro"/>
</dbReference>
<dbReference type="InterPro" id="IPR004358">
    <property type="entry name" value="Sig_transdc_His_kin-like_C"/>
</dbReference>
<keyword evidence="10" id="KW-1185">Reference proteome</keyword>
<evidence type="ECO:0000259" key="8">
    <source>
        <dbReference type="PROSITE" id="PS50113"/>
    </source>
</evidence>
<keyword evidence="5 9" id="KW-0418">Kinase</keyword>
<name>A0A1X9YRW1_9BACT</name>
<dbReference type="InterPro" id="IPR003594">
    <property type="entry name" value="HATPase_dom"/>
</dbReference>
<dbReference type="EMBL" id="CP021235">
    <property type="protein sequence ID" value="ARS35574.1"/>
    <property type="molecule type" value="Genomic_DNA"/>
</dbReference>
<dbReference type="CDD" id="cd00075">
    <property type="entry name" value="HATPase"/>
    <property type="match status" value="1"/>
</dbReference>
<dbReference type="PANTHER" id="PTHR43304">
    <property type="entry name" value="PHYTOCHROME-LIKE PROTEIN CPH1"/>
    <property type="match status" value="1"/>
</dbReference>
<comment type="catalytic activity">
    <reaction evidence="1">
        <text>ATP + protein L-histidine = ADP + protein N-phospho-L-histidine.</text>
        <dbReference type="EC" id="2.7.13.3"/>
    </reaction>
</comment>
<proteinExistence type="predicted"/>
<dbReference type="InterPro" id="IPR005467">
    <property type="entry name" value="His_kinase_dom"/>
</dbReference>
<dbReference type="SMART" id="SM00388">
    <property type="entry name" value="HisKA"/>
    <property type="match status" value="1"/>
</dbReference>
<keyword evidence="4" id="KW-0808">Transferase</keyword>
<dbReference type="PROSITE" id="PS50112">
    <property type="entry name" value="PAS"/>
    <property type="match status" value="4"/>
</dbReference>
<dbReference type="NCBIfam" id="TIGR00229">
    <property type="entry name" value="sensory_box"/>
    <property type="match status" value="4"/>
</dbReference>
<dbReference type="SMART" id="SM00086">
    <property type="entry name" value="PAC"/>
    <property type="match status" value="3"/>
</dbReference>
<dbReference type="PROSITE" id="PS50113">
    <property type="entry name" value="PAC"/>
    <property type="match status" value="1"/>
</dbReference>
<feature type="domain" description="PAC" evidence="8">
    <location>
        <begin position="440"/>
        <end position="494"/>
    </location>
</feature>
<dbReference type="InterPro" id="IPR036097">
    <property type="entry name" value="HisK_dim/P_sf"/>
</dbReference>
<evidence type="ECO:0000259" key="7">
    <source>
        <dbReference type="PROSITE" id="PS50112"/>
    </source>
</evidence>
<dbReference type="RefSeq" id="WP_025606506.1">
    <property type="nucleotide sequence ID" value="NZ_CP021235.1"/>
</dbReference>
<dbReference type="Proteomes" id="UP000266292">
    <property type="component" value="Chromosome"/>
</dbReference>
<dbReference type="CDD" id="cd00130">
    <property type="entry name" value="PAS"/>
    <property type="match status" value="4"/>
</dbReference>
<evidence type="ECO:0000256" key="1">
    <source>
        <dbReference type="ARBA" id="ARBA00000085"/>
    </source>
</evidence>
<dbReference type="InterPro" id="IPR003661">
    <property type="entry name" value="HisK_dim/P_dom"/>
</dbReference>
<reference evidence="10" key="1">
    <citation type="submission" date="2017-05" db="EMBL/GenBank/DDBJ databases">
        <authorList>
            <person name="Ray J."/>
            <person name="Price M."/>
            <person name="Deutschbauer A."/>
        </authorList>
    </citation>
    <scope>NUCLEOTIDE SEQUENCE [LARGE SCALE GENOMIC DNA]</scope>
    <source>
        <strain evidence="10">DSM 19842</strain>
    </source>
</reference>
<protein>
    <recommendedName>
        <fullName evidence="2">histidine kinase</fullName>
        <ecNumber evidence="2">2.7.13.3</ecNumber>
    </recommendedName>
</protein>
<evidence type="ECO:0000259" key="6">
    <source>
        <dbReference type="PROSITE" id="PS50109"/>
    </source>
</evidence>
<evidence type="ECO:0000313" key="9">
    <source>
        <dbReference type="EMBL" id="ARS35574.1"/>
    </source>
</evidence>
<dbReference type="AlphaFoldDB" id="A0A1X9YRW1"/>
<dbReference type="OrthoDB" id="9766459at2"/>
<dbReference type="Gene3D" id="3.30.450.20">
    <property type="entry name" value="PAS domain"/>
    <property type="match status" value="4"/>
</dbReference>
<dbReference type="SUPFAM" id="SSF55874">
    <property type="entry name" value="ATPase domain of HSP90 chaperone/DNA topoisomerase II/histidine kinase"/>
    <property type="match status" value="1"/>
</dbReference>
<dbReference type="InterPro" id="IPR000700">
    <property type="entry name" value="PAS-assoc_C"/>
</dbReference>
<evidence type="ECO:0000256" key="5">
    <source>
        <dbReference type="ARBA" id="ARBA00022777"/>
    </source>
</evidence>
<dbReference type="STRING" id="709015.GCA_000472485_01822"/>